<gene>
    <name evidence="4" type="ORF">ACFQKE_13235</name>
</gene>
<dbReference type="AlphaFoldDB" id="A0ABD6A0S7"/>
<feature type="domain" description="CheC-like protein" evidence="3">
    <location>
        <begin position="302"/>
        <end position="338"/>
    </location>
</feature>
<dbReference type="Gene3D" id="3.40.1550.10">
    <property type="entry name" value="CheC-like"/>
    <property type="match status" value="2"/>
</dbReference>
<dbReference type="GO" id="GO:0016787">
    <property type="term" value="F:hydrolase activity"/>
    <property type="evidence" value="ECO:0007669"/>
    <property type="project" value="UniProtKB-KW"/>
</dbReference>
<dbReference type="Proteomes" id="UP001596434">
    <property type="component" value="Unassembled WGS sequence"/>
</dbReference>
<dbReference type="PANTHER" id="PTHR43693:SF1">
    <property type="entry name" value="PROTEIN PHOSPHATASE CHEZ"/>
    <property type="match status" value="1"/>
</dbReference>
<organism evidence="4 5">
    <name type="scientific">Haloplanus litoreus</name>
    <dbReference type="NCBI Taxonomy" id="767515"/>
    <lineage>
        <taxon>Archaea</taxon>
        <taxon>Methanobacteriati</taxon>
        <taxon>Methanobacteriota</taxon>
        <taxon>Stenosarchaea group</taxon>
        <taxon>Halobacteria</taxon>
        <taxon>Halobacteriales</taxon>
        <taxon>Haloferacaceae</taxon>
        <taxon>Haloplanus</taxon>
    </lineage>
</organism>
<name>A0ABD6A0S7_9EURY</name>
<accession>A0ABD6A0S7</accession>
<evidence type="ECO:0000256" key="1">
    <source>
        <dbReference type="ARBA" id="ARBA00022500"/>
    </source>
</evidence>
<protein>
    <submittedName>
        <fullName evidence="4">Chemotaxis protein CheC</fullName>
    </submittedName>
</protein>
<evidence type="ECO:0000313" key="4">
    <source>
        <dbReference type="EMBL" id="MFC7256246.1"/>
    </source>
</evidence>
<sequence>MRVDIQSLGTYNRLAQEGAEHAAASLTQMTGIETYVDVTNVTLMSKQDVEDVFGGTEFVGVQIGLDGGLSGETALAFDRESASSIVDVLVPGASTGDGDGDGFDEMARSGINEIGNIMMGGFVDGWADYLGTSVDMSPPTYVERAGTDVLPDGALDRAEEEHVFVFESQMTAVDQEIDAYIYMLPEYGAFADMLAASDDHEDAIPMDKLTVFDEMTRQGAERAAENVSSMTGIETDVDVSRLSFVPIEDVPNTARDEVYVGTVMEFKGTPGGYLAILFDEPSARTIVDATVPMELDDPLGEMGESAIQELGNIMTSGFIDGWANVLQTSIDHTPPELVHDLGTAILSPIAGRLGQSQEYAFLMDSTVVTPEGEFNCELYAIPDERKLKEALDSLLIERSDQLEADQESLF</sequence>
<dbReference type="GO" id="GO:0006935">
    <property type="term" value="P:chemotaxis"/>
    <property type="evidence" value="ECO:0007669"/>
    <property type="project" value="UniProtKB-KW"/>
</dbReference>
<reference evidence="4 5" key="1">
    <citation type="journal article" date="2019" name="Int. J. Syst. Evol. Microbiol.">
        <title>The Global Catalogue of Microorganisms (GCM) 10K type strain sequencing project: providing services to taxonomists for standard genome sequencing and annotation.</title>
        <authorList>
            <consortium name="The Broad Institute Genomics Platform"/>
            <consortium name="The Broad Institute Genome Sequencing Center for Infectious Disease"/>
            <person name="Wu L."/>
            <person name="Ma J."/>
        </authorList>
    </citation>
    <scope>NUCLEOTIDE SEQUENCE [LARGE SCALE GENOMIC DNA]</scope>
    <source>
        <strain evidence="4 5">GX21</strain>
    </source>
</reference>
<keyword evidence="2" id="KW-0378">Hydrolase</keyword>
<evidence type="ECO:0000313" key="5">
    <source>
        <dbReference type="Proteomes" id="UP001596434"/>
    </source>
</evidence>
<dbReference type="Pfam" id="PF04509">
    <property type="entry name" value="CheC"/>
    <property type="match status" value="2"/>
</dbReference>
<dbReference type="PANTHER" id="PTHR43693">
    <property type="entry name" value="PROTEIN PHOSPHATASE CHEZ"/>
    <property type="match status" value="1"/>
</dbReference>
<dbReference type="EMBL" id="JBHTAT010000001">
    <property type="protein sequence ID" value="MFC7256246.1"/>
    <property type="molecule type" value="Genomic_DNA"/>
</dbReference>
<evidence type="ECO:0000256" key="2">
    <source>
        <dbReference type="ARBA" id="ARBA00022801"/>
    </source>
</evidence>
<dbReference type="InterPro" id="IPR050992">
    <property type="entry name" value="CheZ_family_phosphatases"/>
</dbReference>
<feature type="domain" description="CheC-like protein" evidence="3">
    <location>
        <begin position="106"/>
        <end position="141"/>
    </location>
</feature>
<keyword evidence="1" id="KW-0145">Chemotaxis</keyword>
<keyword evidence="5" id="KW-1185">Reference proteome</keyword>
<evidence type="ECO:0000259" key="3">
    <source>
        <dbReference type="Pfam" id="PF04509"/>
    </source>
</evidence>
<dbReference type="RefSeq" id="WP_379704875.1">
    <property type="nucleotide sequence ID" value="NZ_JBHTAT010000001.1"/>
</dbReference>
<dbReference type="SUPFAM" id="SSF103039">
    <property type="entry name" value="CheC-like"/>
    <property type="match status" value="2"/>
</dbReference>
<dbReference type="InterPro" id="IPR007597">
    <property type="entry name" value="CheC"/>
</dbReference>
<proteinExistence type="predicted"/>
<dbReference type="CDD" id="cd17911">
    <property type="entry name" value="CheC_ClassIII"/>
    <property type="match status" value="2"/>
</dbReference>
<dbReference type="InterPro" id="IPR028976">
    <property type="entry name" value="CheC-like_sf"/>
</dbReference>
<comment type="caution">
    <text evidence="4">The sequence shown here is derived from an EMBL/GenBank/DDBJ whole genome shotgun (WGS) entry which is preliminary data.</text>
</comment>
<dbReference type="GeneID" id="96954631"/>